<dbReference type="EMBL" id="SNRY01000112">
    <property type="protein sequence ID" value="KAA6346942.1"/>
    <property type="molecule type" value="Genomic_DNA"/>
</dbReference>
<evidence type="ECO:0000313" key="1">
    <source>
        <dbReference type="EMBL" id="KAA6345996.1"/>
    </source>
</evidence>
<gene>
    <name evidence="2" type="ORF">EZS27_005576</name>
    <name evidence="1" type="ORF">EZS27_006476</name>
</gene>
<name>A0A5J4SIG0_9ZZZZ</name>
<protein>
    <submittedName>
        <fullName evidence="1">Uncharacterized protein</fullName>
    </submittedName>
</protein>
<proteinExistence type="predicted"/>
<accession>A0A5J4SIG0</accession>
<evidence type="ECO:0000313" key="2">
    <source>
        <dbReference type="EMBL" id="KAA6346942.1"/>
    </source>
</evidence>
<sequence>MAIIIKEIQVKTTVERRPDQRIITETQLQAVKRSILKEIQHLGNRHTQKRKER</sequence>
<reference evidence="1" key="1">
    <citation type="submission" date="2019-03" db="EMBL/GenBank/DDBJ databases">
        <title>Single cell metagenomics reveals metabolic interactions within the superorganism composed of flagellate Streblomastix strix and complex community of Bacteroidetes bacteria on its surface.</title>
        <authorList>
            <person name="Treitli S.C."/>
            <person name="Kolisko M."/>
            <person name="Husnik F."/>
            <person name="Keeling P."/>
            <person name="Hampl V."/>
        </authorList>
    </citation>
    <scope>NUCLEOTIDE SEQUENCE</scope>
    <source>
        <strain evidence="1">STM</strain>
    </source>
</reference>
<dbReference type="EMBL" id="SNRY01000147">
    <property type="protein sequence ID" value="KAA6345996.1"/>
    <property type="molecule type" value="Genomic_DNA"/>
</dbReference>
<comment type="caution">
    <text evidence="1">The sequence shown here is derived from an EMBL/GenBank/DDBJ whole genome shotgun (WGS) entry which is preliminary data.</text>
</comment>
<dbReference type="AlphaFoldDB" id="A0A5J4SIG0"/>
<organism evidence="1">
    <name type="scientific">termite gut metagenome</name>
    <dbReference type="NCBI Taxonomy" id="433724"/>
    <lineage>
        <taxon>unclassified sequences</taxon>
        <taxon>metagenomes</taxon>
        <taxon>organismal metagenomes</taxon>
    </lineage>
</organism>